<evidence type="ECO:0000313" key="9">
    <source>
        <dbReference type="EMBL" id="CAG5133207.1"/>
    </source>
</evidence>
<sequence length="266" mass="30018">MEVLAQLIQLMVLSSVLATRSRSRCLSVGSFNVKWFTVAKSADEGILNIVADIIRRYDVMLMMEIRDDVHQTAMNRLWELVNASSPYGLSLSQPLGRYSNYYREQYAFFYRLGKAYLVDTEPYSILIKTSPTSSEPGIAFIGVHTQPKNTMTEMASMVEVTDFILRHWSTDKAVILGDLNADCRYMSTSALAQTPLKMDQRFTWLIPDTADTTVSPQTNCAYDRIIVTDPVQHSAASVYNYETQYALSSQEAKAVSDHYPVEAQIC</sequence>
<comment type="similarity">
    <text evidence="1 4">Belongs to the DNase I family.</text>
</comment>
<evidence type="ECO:0000256" key="6">
    <source>
        <dbReference type="PIRSR" id="PIRSR000988-2"/>
    </source>
</evidence>
<dbReference type="Proteomes" id="UP000678393">
    <property type="component" value="Unassembled WGS sequence"/>
</dbReference>
<feature type="active site" evidence="5">
    <location>
        <position position="144"/>
    </location>
</feature>
<feature type="domain" description="Endonuclease/exonuclease/phosphatase" evidence="8">
    <location>
        <begin position="30"/>
        <end position="258"/>
    </location>
</feature>
<evidence type="ECO:0000256" key="2">
    <source>
        <dbReference type="ARBA" id="ARBA00022722"/>
    </source>
</evidence>
<keyword evidence="4" id="KW-0255">Endonuclease</keyword>
<evidence type="ECO:0000259" key="8">
    <source>
        <dbReference type="Pfam" id="PF03372"/>
    </source>
</evidence>
<keyword evidence="2 4" id="KW-0540">Nuclease</keyword>
<dbReference type="Gene3D" id="3.60.10.10">
    <property type="entry name" value="Endonuclease/exonuclease/phosphatase"/>
    <property type="match status" value="1"/>
</dbReference>
<comment type="caution">
    <text evidence="9">The sequence shown here is derived from an EMBL/GenBank/DDBJ whole genome shotgun (WGS) entry which is preliminary data.</text>
</comment>
<proteinExistence type="inferred from homology"/>
<feature type="chain" id="PRO_5035783535" description="Deoxyribonuclease" evidence="7">
    <location>
        <begin position="19"/>
        <end position="266"/>
    </location>
</feature>
<evidence type="ECO:0000256" key="3">
    <source>
        <dbReference type="ARBA" id="ARBA00022801"/>
    </source>
</evidence>
<dbReference type="PANTHER" id="PTHR11371">
    <property type="entry name" value="DEOXYRIBONUCLEASE"/>
    <property type="match status" value="1"/>
</dbReference>
<keyword evidence="10" id="KW-1185">Reference proteome</keyword>
<dbReference type="PANTHER" id="PTHR11371:SF31">
    <property type="entry name" value="EXTRACELLULAR NUCLEASE"/>
    <property type="match status" value="1"/>
</dbReference>
<dbReference type="InterPro" id="IPR036691">
    <property type="entry name" value="Endo/exonu/phosph_ase_sf"/>
</dbReference>
<dbReference type="SMART" id="SM00476">
    <property type="entry name" value="DNaseIc"/>
    <property type="match status" value="1"/>
</dbReference>
<dbReference type="InterPro" id="IPR005135">
    <property type="entry name" value="Endo/exonuclease/phosphatase"/>
</dbReference>
<keyword evidence="3 4" id="KW-0378">Hydrolase</keyword>
<protein>
    <recommendedName>
        <fullName evidence="4">Deoxyribonuclease</fullName>
    </recommendedName>
</protein>
<keyword evidence="6" id="KW-1015">Disulfide bond</keyword>
<evidence type="ECO:0000256" key="4">
    <source>
        <dbReference type="PIRNR" id="PIRNR000988"/>
    </source>
</evidence>
<gene>
    <name evidence="9" type="ORF">CUNI_LOCUS18765</name>
</gene>
<dbReference type="SUPFAM" id="SSF56219">
    <property type="entry name" value="DNase I-like"/>
    <property type="match status" value="1"/>
</dbReference>
<dbReference type="PIRSF" id="PIRSF000988">
    <property type="entry name" value="DNase_I_euk"/>
    <property type="match status" value="1"/>
</dbReference>
<dbReference type="EMBL" id="CAJHNH020006001">
    <property type="protein sequence ID" value="CAG5133207.1"/>
    <property type="molecule type" value="Genomic_DNA"/>
</dbReference>
<dbReference type="Pfam" id="PF03372">
    <property type="entry name" value="Exo_endo_phos"/>
    <property type="match status" value="1"/>
</dbReference>
<dbReference type="InterPro" id="IPR016202">
    <property type="entry name" value="DNase_I"/>
</dbReference>
<evidence type="ECO:0000256" key="1">
    <source>
        <dbReference type="ARBA" id="ARBA00007359"/>
    </source>
</evidence>
<dbReference type="GO" id="GO:0005634">
    <property type="term" value="C:nucleus"/>
    <property type="evidence" value="ECO:0007669"/>
    <property type="project" value="TreeGrafter"/>
</dbReference>
<organism evidence="9 10">
    <name type="scientific">Candidula unifasciata</name>
    <dbReference type="NCBI Taxonomy" id="100452"/>
    <lineage>
        <taxon>Eukaryota</taxon>
        <taxon>Metazoa</taxon>
        <taxon>Spiralia</taxon>
        <taxon>Lophotrochozoa</taxon>
        <taxon>Mollusca</taxon>
        <taxon>Gastropoda</taxon>
        <taxon>Heterobranchia</taxon>
        <taxon>Euthyneura</taxon>
        <taxon>Panpulmonata</taxon>
        <taxon>Eupulmonata</taxon>
        <taxon>Stylommatophora</taxon>
        <taxon>Helicina</taxon>
        <taxon>Helicoidea</taxon>
        <taxon>Geomitridae</taxon>
        <taxon>Candidula</taxon>
    </lineage>
</organism>
<accession>A0A8S3ZUG4</accession>
<keyword evidence="7" id="KW-0732">Signal</keyword>
<reference evidence="9" key="1">
    <citation type="submission" date="2021-04" db="EMBL/GenBank/DDBJ databases">
        <authorList>
            <consortium name="Molecular Ecology Group"/>
        </authorList>
    </citation>
    <scope>NUCLEOTIDE SEQUENCE</scope>
</reference>
<dbReference type="OrthoDB" id="10061407at2759"/>
<dbReference type="AlphaFoldDB" id="A0A8S3ZUG4"/>
<dbReference type="GO" id="GO:0004530">
    <property type="term" value="F:deoxyribonuclease I activity"/>
    <property type="evidence" value="ECO:0007669"/>
    <property type="project" value="TreeGrafter"/>
</dbReference>
<dbReference type="PRINTS" id="PR00130">
    <property type="entry name" value="DNASEI"/>
</dbReference>
<dbReference type="GO" id="GO:0003677">
    <property type="term" value="F:DNA binding"/>
    <property type="evidence" value="ECO:0007669"/>
    <property type="project" value="TreeGrafter"/>
</dbReference>
<evidence type="ECO:0000313" key="10">
    <source>
        <dbReference type="Proteomes" id="UP000678393"/>
    </source>
</evidence>
<feature type="active site" evidence="5">
    <location>
        <position position="104"/>
    </location>
</feature>
<feature type="disulfide bond" description="Essential for enzymatic activity" evidence="6">
    <location>
        <begin position="183"/>
        <end position="220"/>
    </location>
</feature>
<feature type="signal peptide" evidence="7">
    <location>
        <begin position="1"/>
        <end position="18"/>
    </location>
</feature>
<evidence type="ECO:0000256" key="5">
    <source>
        <dbReference type="PIRSR" id="PIRSR000988-1"/>
    </source>
</evidence>
<evidence type="ECO:0000256" key="7">
    <source>
        <dbReference type="SAM" id="SignalP"/>
    </source>
</evidence>
<name>A0A8S3ZUG4_9EUPU</name>
<dbReference type="GO" id="GO:0006308">
    <property type="term" value="P:DNA catabolic process"/>
    <property type="evidence" value="ECO:0007669"/>
    <property type="project" value="InterPro"/>
</dbReference>